<dbReference type="NCBIfam" id="TIGR00217">
    <property type="entry name" value="malQ"/>
    <property type="match status" value="1"/>
</dbReference>
<dbReference type="AlphaFoldDB" id="A0A7C3GI12"/>
<evidence type="ECO:0000313" key="11">
    <source>
        <dbReference type="EMBL" id="HFC98359.1"/>
    </source>
</evidence>
<dbReference type="PANTHER" id="PTHR32438">
    <property type="entry name" value="4-ALPHA-GLUCANOTRANSFERASE DPE1, CHLOROPLASTIC/AMYLOPLASTIC"/>
    <property type="match status" value="1"/>
</dbReference>
<comment type="catalytic activity">
    <reaction evidence="1 10">
        <text>Transfers a segment of a (1-&gt;4)-alpha-D-glucan to a new position in an acceptor, which may be glucose or a (1-&gt;4)-alpha-D-glucan.</text>
        <dbReference type="EC" id="2.4.1.25"/>
    </reaction>
</comment>
<dbReference type="PANTHER" id="PTHR32438:SF5">
    <property type="entry name" value="4-ALPHA-GLUCANOTRANSFERASE DPE1, CHLOROPLASTIC_AMYLOPLASTIC"/>
    <property type="match status" value="1"/>
</dbReference>
<comment type="caution">
    <text evidence="11">The sequence shown here is derived from an EMBL/GenBank/DDBJ whole genome shotgun (WGS) entry which is preliminary data.</text>
</comment>
<keyword evidence="6 10" id="KW-0808">Transferase</keyword>
<reference evidence="11" key="1">
    <citation type="journal article" date="2020" name="mSystems">
        <title>Genome- and Community-Level Interaction Insights into Carbon Utilization and Element Cycling Functions of Hydrothermarchaeota in Hydrothermal Sediment.</title>
        <authorList>
            <person name="Zhou Z."/>
            <person name="Liu Y."/>
            <person name="Xu W."/>
            <person name="Pan J."/>
            <person name="Luo Z.H."/>
            <person name="Li M."/>
        </authorList>
    </citation>
    <scope>NUCLEOTIDE SEQUENCE [LARGE SCALE GENOMIC DNA]</scope>
    <source>
        <strain evidence="11">HyVt-483</strain>
    </source>
</reference>
<evidence type="ECO:0000256" key="5">
    <source>
        <dbReference type="ARBA" id="ARBA00022676"/>
    </source>
</evidence>
<comment type="similarity">
    <text evidence="2 10">Belongs to the disproportionating enzyme family.</text>
</comment>
<dbReference type="InterPro" id="IPR003385">
    <property type="entry name" value="Glyco_hydro_77"/>
</dbReference>
<gene>
    <name evidence="11" type="primary">malQ</name>
    <name evidence="11" type="ORF">ENJ40_07890</name>
</gene>
<dbReference type="Gene3D" id="3.20.20.80">
    <property type="entry name" value="Glycosidases"/>
    <property type="match status" value="1"/>
</dbReference>
<evidence type="ECO:0000256" key="3">
    <source>
        <dbReference type="ARBA" id="ARBA00012560"/>
    </source>
</evidence>
<dbReference type="Proteomes" id="UP000886043">
    <property type="component" value="Unassembled WGS sequence"/>
</dbReference>
<accession>A0A7C3GI12</accession>
<organism evidence="11">
    <name type="scientific">Thermosulfurimonas dismutans</name>
    <dbReference type="NCBI Taxonomy" id="999894"/>
    <lineage>
        <taxon>Bacteria</taxon>
        <taxon>Pseudomonadati</taxon>
        <taxon>Thermodesulfobacteriota</taxon>
        <taxon>Thermodesulfobacteria</taxon>
        <taxon>Thermodesulfobacteriales</taxon>
        <taxon>Thermodesulfobacteriaceae</taxon>
        <taxon>Thermosulfurimonas</taxon>
    </lineage>
</organism>
<dbReference type="NCBIfam" id="NF011080">
    <property type="entry name" value="PRK14508.1-3"/>
    <property type="match status" value="1"/>
</dbReference>
<dbReference type="InterPro" id="IPR017853">
    <property type="entry name" value="GH"/>
</dbReference>
<dbReference type="Pfam" id="PF02446">
    <property type="entry name" value="Glyco_hydro_77"/>
    <property type="match status" value="1"/>
</dbReference>
<evidence type="ECO:0000256" key="4">
    <source>
        <dbReference type="ARBA" id="ARBA00020295"/>
    </source>
</evidence>
<evidence type="ECO:0000256" key="8">
    <source>
        <dbReference type="ARBA" id="ARBA00031423"/>
    </source>
</evidence>
<keyword evidence="7 10" id="KW-0119">Carbohydrate metabolism</keyword>
<evidence type="ECO:0000256" key="9">
    <source>
        <dbReference type="ARBA" id="ARBA00031501"/>
    </source>
</evidence>
<dbReference type="GO" id="GO:0004134">
    <property type="term" value="F:4-alpha-glucanotransferase activity"/>
    <property type="evidence" value="ECO:0007669"/>
    <property type="project" value="UniProtKB-EC"/>
</dbReference>
<evidence type="ECO:0000256" key="10">
    <source>
        <dbReference type="RuleBase" id="RU361207"/>
    </source>
</evidence>
<evidence type="ECO:0000256" key="1">
    <source>
        <dbReference type="ARBA" id="ARBA00000439"/>
    </source>
</evidence>
<protein>
    <recommendedName>
        <fullName evidence="4 10">4-alpha-glucanotransferase</fullName>
        <ecNumber evidence="3 10">2.4.1.25</ecNumber>
    </recommendedName>
    <alternativeName>
        <fullName evidence="8 10">Amylomaltase</fullName>
    </alternativeName>
    <alternativeName>
        <fullName evidence="9 10">Disproportionating enzyme</fullName>
    </alternativeName>
</protein>
<dbReference type="EC" id="2.4.1.25" evidence="3 10"/>
<evidence type="ECO:0000256" key="6">
    <source>
        <dbReference type="ARBA" id="ARBA00022679"/>
    </source>
</evidence>
<dbReference type="GO" id="GO:0005975">
    <property type="term" value="P:carbohydrate metabolic process"/>
    <property type="evidence" value="ECO:0007669"/>
    <property type="project" value="InterPro"/>
</dbReference>
<keyword evidence="5 10" id="KW-0328">Glycosyltransferase</keyword>
<sequence>MFRSRRAGIFLPLRALPSSYGIGDLGPWAFHFVDFLAEAGQRVWQFLPLNPTHSRYGNSPYLAFSLFAGDPLLISPERLYQEGLLRKREISPPDFPKDRVDYVRVRRFKREILTRAFSRFRPGSDFEAFLSREFFWLEDYSLFRALWEKTGRPWPEWEEDLRRRNPEALARAGKALREERQYFAFEQYIFFCQWQELREYAHSKGVFLFGDLPFYPGYESVEVWSHPHLFKLDADLRPRFVAGVPPDYFSATGQLWGNPVYDWEALEMEGFSWWIERIRHNLRLFDLLRLDHFRGFSAYWEVPFGEETAVRGRWVQAPGERFLQSLFRHLWEPQLVAEDLGYITPEVRELRLKFGLPGMKVLLFAFFEEDSPYLPHRHEFQSVVYTGTHDTNTVRGWFERELDPEGRKRLESYLGREVFPETVAHELVRLAYASPAALALVPMADILGLGEEARINVPSRAEGNWEWRLREETLTADLAGYLRDLSRTFGRI</sequence>
<evidence type="ECO:0000256" key="2">
    <source>
        <dbReference type="ARBA" id="ARBA00005684"/>
    </source>
</evidence>
<name>A0A7C3GI12_9BACT</name>
<dbReference type="SUPFAM" id="SSF51445">
    <property type="entry name" value="(Trans)glycosidases"/>
    <property type="match status" value="1"/>
</dbReference>
<proteinExistence type="inferred from homology"/>
<dbReference type="EMBL" id="DRMH01000106">
    <property type="protein sequence ID" value="HFC98359.1"/>
    <property type="molecule type" value="Genomic_DNA"/>
</dbReference>
<evidence type="ECO:0000256" key="7">
    <source>
        <dbReference type="ARBA" id="ARBA00023277"/>
    </source>
</evidence>